<dbReference type="InterPro" id="IPR045155">
    <property type="entry name" value="Beta-lactam_cat"/>
</dbReference>
<dbReference type="Proteomes" id="UP000620266">
    <property type="component" value="Unassembled WGS sequence"/>
</dbReference>
<dbReference type="Pfam" id="PF13354">
    <property type="entry name" value="Beta-lactamase2"/>
    <property type="match status" value="1"/>
</dbReference>
<evidence type="ECO:0000256" key="1">
    <source>
        <dbReference type="ARBA" id="ARBA00001526"/>
    </source>
</evidence>
<dbReference type="InterPro" id="IPR000871">
    <property type="entry name" value="Beta-lactam_class-A"/>
</dbReference>
<name>A0A8J2UPS8_9BURK</name>
<accession>A0A8J2UPS8</accession>
<reference evidence="9" key="2">
    <citation type="submission" date="2020-09" db="EMBL/GenBank/DDBJ databases">
        <authorList>
            <person name="Sun Q."/>
            <person name="Sedlacek I."/>
        </authorList>
    </citation>
    <scope>NUCLEOTIDE SEQUENCE</scope>
    <source>
        <strain evidence="9">CCM 7086</strain>
    </source>
</reference>
<comment type="caution">
    <text evidence="9">The sequence shown here is derived from an EMBL/GenBank/DDBJ whole genome shotgun (WGS) entry which is preliminary data.</text>
</comment>
<evidence type="ECO:0000259" key="8">
    <source>
        <dbReference type="Pfam" id="PF13354"/>
    </source>
</evidence>
<feature type="domain" description="Beta-lactamase class A catalytic" evidence="8">
    <location>
        <begin position="59"/>
        <end position="275"/>
    </location>
</feature>
<protein>
    <recommendedName>
        <fullName evidence="3 6">Beta-lactamase</fullName>
        <ecNumber evidence="3 6">3.5.2.6</ecNumber>
    </recommendedName>
</protein>
<dbReference type="SUPFAM" id="SSF56601">
    <property type="entry name" value="beta-lactamase/transpeptidase-like"/>
    <property type="match status" value="1"/>
</dbReference>
<keyword evidence="4 6" id="KW-0378">Hydrolase</keyword>
<reference evidence="9" key="1">
    <citation type="journal article" date="2014" name="Int. J. Syst. Evol. Microbiol.">
        <title>Complete genome sequence of Corynebacterium casei LMG S-19264T (=DSM 44701T), isolated from a smear-ripened cheese.</title>
        <authorList>
            <consortium name="US DOE Joint Genome Institute (JGI-PGF)"/>
            <person name="Walter F."/>
            <person name="Albersmeier A."/>
            <person name="Kalinowski J."/>
            <person name="Ruckert C."/>
        </authorList>
    </citation>
    <scope>NUCLEOTIDE SEQUENCE</scope>
    <source>
        <strain evidence="9">CCM 7086</strain>
    </source>
</reference>
<dbReference type="EC" id="3.5.2.6" evidence="3 6"/>
<feature type="chain" id="PRO_5035243187" description="Beta-lactamase" evidence="7">
    <location>
        <begin position="35"/>
        <end position="304"/>
    </location>
</feature>
<evidence type="ECO:0000256" key="2">
    <source>
        <dbReference type="ARBA" id="ARBA00009009"/>
    </source>
</evidence>
<dbReference type="PANTHER" id="PTHR35333">
    <property type="entry name" value="BETA-LACTAMASE"/>
    <property type="match status" value="1"/>
</dbReference>
<dbReference type="PANTHER" id="PTHR35333:SF3">
    <property type="entry name" value="BETA-LACTAMASE-TYPE TRANSPEPTIDASE FOLD CONTAINING PROTEIN"/>
    <property type="match status" value="1"/>
</dbReference>
<proteinExistence type="inferred from homology"/>
<evidence type="ECO:0000256" key="6">
    <source>
        <dbReference type="RuleBase" id="RU361140"/>
    </source>
</evidence>
<keyword evidence="7" id="KW-0732">Signal</keyword>
<dbReference type="EMBL" id="BMCG01000003">
    <property type="protein sequence ID" value="GGC09554.1"/>
    <property type="molecule type" value="Genomic_DNA"/>
</dbReference>
<dbReference type="Gene3D" id="3.40.710.10">
    <property type="entry name" value="DD-peptidase/beta-lactamase superfamily"/>
    <property type="match status" value="1"/>
</dbReference>
<comment type="catalytic activity">
    <reaction evidence="1 6">
        <text>a beta-lactam + H2O = a substituted beta-amino acid</text>
        <dbReference type="Rhea" id="RHEA:20401"/>
        <dbReference type="ChEBI" id="CHEBI:15377"/>
        <dbReference type="ChEBI" id="CHEBI:35627"/>
        <dbReference type="ChEBI" id="CHEBI:140347"/>
        <dbReference type="EC" id="3.5.2.6"/>
    </reaction>
</comment>
<dbReference type="NCBIfam" id="NF033103">
    <property type="entry name" value="bla_class_A"/>
    <property type="match status" value="1"/>
</dbReference>
<keyword evidence="10" id="KW-1185">Reference proteome</keyword>
<evidence type="ECO:0000313" key="9">
    <source>
        <dbReference type="EMBL" id="GGC09554.1"/>
    </source>
</evidence>
<dbReference type="GO" id="GO:0030655">
    <property type="term" value="P:beta-lactam antibiotic catabolic process"/>
    <property type="evidence" value="ECO:0007669"/>
    <property type="project" value="InterPro"/>
</dbReference>
<gene>
    <name evidence="9" type="primary">penA</name>
    <name evidence="9" type="ORF">GCM10007205_18370</name>
</gene>
<feature type="signal peptide" evidence="7">
    <location>
        <begin position="1"/>
        <end position="34"/>
    </location>
</feature>
<evidence type="ECO:0000256" key="4">
    <source>
        <dbReference type="ARBA" id="ARBA00022801"/>
    </source>
</evidence>
<keyword evidence="5 6" id="KW-0046">Antibiotic resistance</keyword>
<sequence>MTVRTDSIGATSSRRLLLKALTVFSLLPAGMARAQMPGDDAWTVRFAQLEKDFDGRLGLCAIDTRDGAQFGYRMDERFPLCSTFKAVLAAAILQHSERVPGLMERLVRYEQQDLIAHSPITGRHLAGGMRVADLCAATIQYSDNAAANLLMKILGGPAAVTAFARDIGDDAFRLDRWETELNTAIPGDLRDTTTPAAMAQSLRKLVLGDALPAPQRARLAGWLRGNTTGAKRIQAGVPADWQVGDKTGTGDYGTANDVAVIWPPGRAPIVLTIYTTYAGKEAQPRDELLAAATRLAVERLSPRS</sequence>
<dbReference type="AlphaFoldDB" id="A0A8J2UPS8"/>
<organism evidence="9 10">
    <name type="scientific">Oxalicibacterium flavum</name>
    <dbReference type="NCBI Taxonomy" id="179467"/>
    <lineage>
        <taxon>Bacteria</taxon>
        <taxon>Pseudomonadati</taxon>
        <taxon>Pseudomonadota</taxon>
        <taxon>Betaproteobacteria</taxon>
        <taxon>Burkholderiales</taxon>
        <taxon>Oxalobacteraceae</taxon>
        <taxon>Oxalicibacterium</taxon>
    </lineage>
</organism>
<dbReference type="InterPro" id="IPR012338">
    <property type="entry name" value="Beta-lactam/transpept-like"/>
</dbReference>
<dbReference type="PROSITE" id="PS00146">
    <property type="entry name" value="BETA_LACTAMASE_A"/>
    <property type="match status" value="1"/>
</dbReference>
<evidence type="ECO:0000313" key="10">
    <source>
        <dbReference type="Proteomes" id="UP000620266"/>
    </source>
</evidence>
<evidence type="ECO:0000256" key="3">
    <source>
        <dbReference type="ARBA" id="ARBA00012865"/>
    </source>
</evidence>
<evidence type="ECO:0000256" key="5">
    <source>
        <dbReference type="ARBA" id="ARBA00023251"/>
    </source>
</evidence>
<evidence type="ECO:0000256" key="7">
    <source>
        <dbReference type="SAM" id="SignalP"/>
    </source>
</evidence>
<dbReference type="InterPro" id="IPR023650">
    <property type="entry name" value="Beta-lactam_class-A_AS"/>
</dbReference>
<dbReference type="PRINTS" id="PR00118">
    <property type="entry name" value="BLACTAMASEA"/>
</dbReference>
<dbReference type="GO" id="GO:0008800">
    <property type="term" value="F:beta-lactamase activity"/>
    <property type="evidence" value="ECO:0007669"/>
    <property type="project" value="UniProtKB-UniRule"/>
</dbReference>
<dbReference type="GO" id="GO:0046677">
    <property type="term" value="P:response to antibiotic"/>
    <property type="evidence" value="ECO:0007669"/>
    <property type="project" value="UniProtKB-UniRule"/>
</dbReference>
<comment type="similarity">
    <text evidence="2 6">Belongs to the class-A beta-lactamase family.</text>
</comment>